<feature type="domain" description="Ima1 N-terminal" evidence="8">
    <location>
        <begin position="45"/>
        <end position="171"/>
    </location>
</feature>
<dbReference type="OrthoDB" id="10020193at2759"/>
<evidence type="ECO:0000313" key="9">
    <source>
        <dbReference type="EMBL" id="CDW57103.1"/>
    </source>
</evidence>
<gene>
    <name evidence="9" type="ORF">TTRE_0000538801</name>
</gene>
<dbReference type="GO" id="GO:0005521">
    <property type="term" value="F:lamin binding"/>
    <property type="evidence" value="ECO:0007669"/>
    <property type="project" value="TreeGrafter"/>
</dbReference>
<evidence type="ECO:0000259" key="8">
    <source>
        <dbReference type="Pfam" id="PF09779"/>
    </source>
</evidence>
<dbReference type="InterPro" id="IPR018617">
    <property type="entry name" value="Ima1_N"/>
</dbReference>
<proteinExistence type="inferred from homology"/>
<reference evidence="9" key="1">
    <citation type="submission" date="2014-01" db="EMBL/GenBank/DDBJ databases">
        <authorList>
            <person name="Aslett M."/>
        </authorList>
    </citation>
    <scope>NUCLEOTIDE SEQUENCE</scope>
</reference>
<dbReference type="Pfam" id="PF09779">
    <property type="entry name" value="Ima1_N"/>
    <property type="match status" value="1"/>
</dbReference>
<dbReference type="GO" id="GO:0030473">
    <property type="term" value="P:nuclear migration along microtubule"/>
    <property type="evidence" value="ECO:0007669"/>
    <property type="project" value="TreeGrafter"/>
</dbReference>
<dbReference type="GO" id="GO:0051015">
    <property type="term" value="F:actin filament binding"/>
    <property type="evidence" value="ECO:0007669"/>
    <property type="project" value="TreeGrafter"/>
</dbReference>
<protein>
    <submittedName>
        <fullName evidence="9">Transmembrane protein 201</fullName>
    </submittedName>
</protein>
<feature type="transmembrane region" description="Helical" evidence="7">
    <location>
        <begin position="21"/>
        <end position="40"/>
    </location>
</feature>
<dbReference type="AlphaFoldDB" id="A0A077ZC51"/>
<keyword evidence="4 7" id="KW-1133">Transmembrane helix</keyword>
<organism evidence="9 10">
    <name type="scientific">Trichuris trichiura</name>
    <name type="common">Whipworm</name>
    <name type="synonym">Trichocephalus trichiurus</name>
    <dbReference type="NCBI Taxonomy" id="36087"/>
    <lineage>
        <taxon>Eukaryota</taxon>
        <taxon>Metazoa</taxon>
        <taxon>Ecdysozoa</taxon>
        <taxon>Nematoda</taxon>
        <taxon>Enoplea</taxon>
        <taxon>Dorylaimia</taxon>
        <taxon>Trichinellida</taxon>
        <taxon>Trichuridae</taxon>
        <taxon>Trichuris</taxon>
    </lineage>
</organism>
<dbReference type="Proteomes" id="UP000030665">
    <property type="component" value="Unassembled WGS sequence"/>
</dbReference>
<keyword evidence="10" id="KW-1185">Reference proteome</keyword>
<feature type="transmembrane region" description="Helical" evidence="7">
    <location>
        <begin position="235"/>
        <end position="253"/>
    </location>
</feature>
<evidence type="ECO:0000313" key="10">
    <source>
        <dbReference type="Proteomes" id="UP000030665"/>
    </source>
</evidence>
<keyword evidence="5 7" id="KW-0472">Membrane</keyword>
<evidence type="ECO:0000256" key="3">
    <source>
        <dbReference type="ARBA" id="ARBA00022692"/>
    </source>
</evidence>
<evidence type="ECO:0000256" key="7">
    <source>
        <dbReference type="SAM" id="Phobius"/>
    </source>
</evidence>
<comment type="subcellular location">
    <subcellularLocation>
        <location evidence="1">Nucleus inner membrane</location>
        <topology evidence="1">Multi-pass membrane protein</topology>
    </subcellularLocation>
</comment>
<feature type="transmembrane region" description="Helical" evidence="7">
    <location>
        <begin position="285"/>
        <end position="303"/>
    </location>
</feature>
<dbReference type="EMBL" id="HG806118">
    <property type="protein sequence ID" value="CDW57103.1"/>
    <property type="molecule type" value="Genomic_DNA"/>
</dbReference>
<dbReference type="GO" id="GO:0005637">
    <property type="term" value="C:nuclear inner membrane"/>
    <property type="evidence" value="ECO:0007669"/>
    <property type="project" value="UniProtKB-SubCell"/>
</dbReference>
<sequence>MNIVDLTTFTIPKLNLSNDDYVWIGIVLLSVFLLRSVWLWTPWKVQCWFCHAFSRVKWRSRNSWVCPKCEQYNGFDRDGDYNKPIEKMYDERKNNWFWSVRMQKHPTSNACAEMERPANGLCVDCNKLLEVKISMLARFSPTDERNCEKEMDNYRASLENIYRICPECEIIVRDRLSMLNEILGLTGTETSSLRRRTQNTLSTISSFVSPTVSGRSSVRSGSPKLPSKRGKFARILRAGSILVGLVISVLTWLSSLDMLRADSDNEEFVFLTRDLAPFNEWLTSFNRLAPLLTFLAILLRVLFYKYSRTMMLIDHICSVGWVLLFGSYLVPQLLTLNEEQEREMLVWQMLLSTVNCVTVFWTLLLPRKASSLKRRRSRRSMNSSASRSVTPSLSSATTSYTVDHLGGLASSINGSLLPTSSSNGSALPAATATNCLSDSNMYLESQLRSLSLGNNCLSEPTFGRVLSNAAQRHSVALSMRTSRQPLSVSSSMSTCTATLPSALQVGFSQDRSDSGNAWNNGPLNSRWPISEFQQSRVTDMVFTNSFGSRCSR</sequence>
<dbReference type="PANTHER" id="PTHR28646:SF1">
    <property type="entry name" value="TRANSMEMBRANE PROTEIN 201"/>
    <property type="match status" value="1"/>
</dbReference>
<evidence type="ECO:0000256" key="2">
    <source>
        <dbReference type="ARBA" id="ARBA00007600"/>
    </source>
</evidence>
<evidence type="ECO:0000256" key="4">
    <source>
        <dbReference type="ARBA" id="ARBA00022989"/>
    </source>
</evidence>
<accession>A0A077ZC51</accession>
<comment type="similarity">
    <text evidence="2">Belongs to the TMEM201 family.</text>
</comment>
<reference evidence="9" key="2">
    <citation type="submission" date="2014-03" db="EMBL/GenBank/DDBJ databases">
        <title>The whipworm genome and dual-species transcriptomics of an intimate host-pathogen interaction.</title>
        <authorList>
            <person name="Foth B.J."/>
            <person name="Tsai I.J."/>
            <person name="Reid A.J."/>
            <person name="Bancroft A.J."/>
            <person name="Nichol S."/>
            <person name="Tracey A."/>
            <person name="Holroyd N."/>
            <person name="Cotton J.A."/>
            <person name="Stanley E.J."/>
            <person name="Zarowiecki M."/>
            <person name="Liu J.Z."/>
            <person name="Huckvale T."/>
            <person name="Cooper P.J."/>
            <person name="Grencis R.K."/>
            <person name="Berriman M."/>
        </authorList>
    </citation>
    <scope>NUCLEOTIDE SEQUENCE [LARGE SCALE GENOMIC DNA]</scope>
</reference>
<keyword evidence="3 7" id="KW-0812">Transmembrane</keyword>
<dbReference type="STRING" id="36087.A0A077ZC51"/>
<name>A0A077ZC51_TRITR</name>
<evidence type="ECO:0000256" key="1">
    <source>
        <dbReference type="ARBA" id="ARBA00004473"/>
    </source>
</evidence>
<keyword evidence="6" id="KW-0539">Nucleus</keyword>
<evidence type="ECO:0000256" key="5">
    <source>
        <dbReference type="ARBA" id="ARBA00023136"/>
    </source>
</evidence>
<dbReference type="PANTHER" id="PTHR28646">
    <property type="entry name" value="TRANSMEMBRANE PROTEIN 201"/>
    <property type="match status" value="1"/>
</dbReference>
<feature type="transmembrane region" description="Helical" evidence="7">
    <location>
        <begin position="315"/>
        <end position="334"/>
    </location>
</feature>
<dbReference type="InterPro" id="IPR040041">
    <property type="entry name" value="TMEM201"/>
</dbReference>
<evidence type="ECO:0000256" key="6">
    <source>
        <dbReference type="ARBA" id="ARBA00023242"/>
    </source>
</evidence>
<feature type="transmembrane region" description="Helical" evidence="7">
    <location>
        <begin position="346"/>
        <end position="366"/>
    </location>
</feature>